<comment type="caution">
    <text evidence="3">The sequence shown here is derived from an EMBL/GenBank/DDBJ whole genome shotgun (WGS) entry which is preliminary data.</text>
</comment>
<dbReference type="SMART" id="SM00240">
    <property type="entry name" value="FHA"/>
    <property type="match status" value="1"/>
</dbReference>
<dbReference type="InterPro" id="IPR008984">
    <property type="entry name" value="SMAD_FHA_dom_sf"/>
</dbReference>
<dbReference type="SUPFAM" id="SSF49879">
    <property type="entry name" value="SMAD/FHA domain"/>
    <property type="match status" value="1"/>
</dbReference>
<accession>A0A3A8J8V2</accession>
<feature type="domain" description="FHA" evidence="1">
    <location>
        <begin position="22"/>
        <end position="71"/>
    </location>
</feature>
<sequence length="519" mass="57366">MRLILNPGQVDERAVMLPEGTTTIGRTEENGIRVPHPSLSRRHARLERRGERVVLVDLESKNGSFVGPHRVTRQELGHGQSFRCGEVWFRLISPDTPLPDGWGPLRTQPLETRFSSGGAMESLLDTRSPDRTGDKLQVLLKVGHILSSPGPVDGLLERVVQLVFQIWAVDRAAVLLVDRDTGDLVPRVARGARGGALPERFYSQHIVDYVHSRGVAALFTDARDDARLQASESVFRQSIRASLCVPLRTRDTVLGVLYLDSLKQGGLFTDEDLEFLTAFANQAAIALDHAHLARRLEEEAVLRNAYQRFFPPDVVRQLKALKGVPLDVREANVTILFSDITGFTAMSSRLQPRQVVDMLNAYFPVMADIVFRHEGTLEKYIGDALMAVWGAPFARPDDAERAVRAAVEMQRALADLNARWRSEGVPEVHVHIGLNSGPVAAGNIGSERYLQYATVGDATNVASRVCGVARPDEVLLTDATRALLDADAFVLEPLAPVTVKGREEPLSLFRVRWEPAREG</sequence>
<dbReference type="InterPro" id="IPR000253">
    <property type="entry name" value="FHA_dom"/>
</dbReference>
<dbReference type="CDD" id="cd07302">
    <property type="entry name" value="CHD"/>
    <property type="match status" value="1"/>
</dbReference>
<dbReference type="Pfam" id="PF00498">
    <property type="entry name" value="FHA"/>
    <property type="match status" value="1"/>
</dbReference>
<dbReference type="GO" id="GO:0004016">
    <property type="term" value="F:adenylate cyclase activity"/>
    <property type="evidence" value="ECO:0007669"/>
    <property type="project" value="UniProtKB-ARBA"/>
</dbReference>
<dbReference type="PROSITE" id="PS50006">
    <property type="entry name" value="FHA_DOMAIN"/>
    <property type="match status" value="1"/>
</dbReference>
<protein>
    <submittedName>
        <fullName evidence="3">GAF domain-containing protein</fullName>
    </submittedName>
</protein>
<dbReference type="PANTHER" id="PTHR43081:SF1">
    <property type="entry name" value="ADENYLATE CYCLASE, TERMINAL-DIFFERENTIATION SPECIFIC"/>
    <property type="match status" value="1"/>
</dbReference>
<dbReference type="InterPro" id="IPR029016">
    <property type="entry name" value="GAF-like_dom_sf"/>
</dbReference>
<dbReference type="Gene3D" id="3.30.450.40">
    <property type="match status" value="1"/>
</dbReference>
<dbReference type="CDD" id="cd00060">
    <property type="entry name" value="FHA"/>
    <property type="match status" value="1"/>
</dbReference>
<dbReference type="OrthoDB" id="9806735at2"/>
<organism evidence="3 4">
    <name type="scientific">Corallococcus terminator</name>
    <dbReference type="NCBI Taxonomy" id="2316733"/>
    <lineage>
        <taxon>Bacteria</taxon>
        <taxon>Pseudomonadati</taxon>
        <taxon>Myxococcota</taxon>
        <taxon>Myxococcia</taxon>
        <taxon>Myxococcales</taxon>
        <taxon>Cystobacterineae</taxon>
        <taxon>Myxococcaceae</taxon>
        <taxon>Corallococcus</taxon>
    </lineage>
</organism>
<dbReference type="SUPFAM" id="SSF55781">
    <property type="entry name" value="GAF domain-like"/>
    <property type="match status" value="1"/>
</dbReference>
<dbReference type="PANTHER" id="PTHR43081">
    <property type="entry name" value="ADENYLATE CYCLASE, TERMINAL-DIFFERENTIATION SPECIFIC-RELATED"/>
    <property type="match status" value="1"/>
</dbReference>
<evidence type="ECO:0000259" key="2">
    <source>
        <dbReference type="PROSITE" id="PS50125"/>
    </source>
</evidence>
<dbReference type="GO" id="GO:0035556">
    <property type="term" value="P:intracellular signal transduction"/>
    <property type="evidence" value="ECO:0007669"/>
    <property type="project" value="InterPro"/>
</dbReference>
<dbReference type="Pfam" id="PF00211">
    <property type="entry name" value="Guanylate_cyc"/>
    <property type="match status" value="1"/>
</dbReference>
<dbReference type="SMART" id="SM00065">
    <property type="entry name" value="GAF"/>
    <property type="match status" value="1"/>
</dbReference>
<dbReference type="Pfam" id="PF01590">
    <property type="entry name" value="GAF"/>
    <property type="match status" value="1"/>
</dbReference>
<dbReference type="AlphaFoldDB" id="A0A3A8J8V2"/>
<feature type="domain" description="Guanylate cyclase" evidence="2">
    <location>
        <begin position="334"/>
        <end position="466"/>
    </location>
</feature>
<dbReference type="SUPFAM" id="SSF55073">
    <property type="entry name" value="Nucleotide cyclase"/>
    <property type="match status" value="1"/>
</dbReference>
<dbReference type="Gene3D" id="2.60.200.20">
    <property type="match status" value="1"/>
</dbReference>
<gene>
    <name evidence="3" type="ORF">D7V88_09610</name>
</gene>
<proteinExistence type="predicted"/>
<dbReference type="GO" id="GO:0009190">
    <property type="term" value="P:cyclic nucleotide biosynthetic process"/>
    <property type="evidence" value="ECO:0007669"/>
    <property type="project" value="InterPro"/>
</dbReference>
<evidence type="ECO:0000313" key="3">
    <source>
        <dbReference type="EMBL" id="RKG91296.1"/>
    </source>
</evidence>
<reference evidence="4" key="1">
    <citation type="submission" date="2018-09" db="EMBL/GenBank/DDBJ databases">
        <authorList>
            <person name="Livingstone P.G."/>
            <person name="Whitworth D.E."/>
        </authorList>
    </citation>
    <scope>NUCLEOTIDE SEQUENCE [LARGE SCALE GENOMIC DNA]</scope>
    <source>
        <strain evidence="4">CA054A</strain>
    </source>
</reference>
<dbReference type="InterPro" id="IPR029787">
    <property type="entry name" value="Nucleotide_cyclase"/>
</dbReference>
<dbReference type="InterPro" id="IPR003018">
    <property type="entry name" value="GAF"/>
</dbReference>
<dbReference type="PROSITE" id="PS50125">
    <property type="entry name" value="GUANYLATE_CYCLASE_2"/>
    <property type="match status" value="1"/>
</dbReference>
<dbReference type="Proteomes" id="UP000268094">
    <property type="component" value="Unassembled WGS sequence"/>
</dbReference>
<dbReference type="EMBL" id="RAVZ01000046">
    <property type="protein sequence ID" value="RKG91296.1"/>
    <property type="molecule type" value="Genomic_DNA"/>
</dbReference>
<evidence type="ECO:0000259" key="1">
    <source>
        <dbReference type="PROSITE" id="PS50006"/>
    </source>
</evidence>
<dbReference type="InterPro" id="IPR001054">
    <property type="entry name" value="A/G_cyclase"/>
</dbReference>
<evidence type="ECO:0000313" key="4">
    <source>
        <dbReference type="Proteomes" id="UP000268094"/>
    </source>
</evidence>
<name>A0A3A8J8V2_9BACT</name>
<dbReference type="InterPro" id="IPR050697">
    <property type="entry name" value="Adenylyl/Guanylyl_Cyclase_3/4"/>
</dbReference>
<dbReference type="Gene3D" id="3.30.70.1230">
    <property type="entry name" value="Nucleotide cyclase"/>
    <property type="match status" value="1"/>
</dbReference>
<dbReference type="SMART" id="SM00044">
    <property type="entry name" value="CYCc"/>
    <property type="match status" value="1"/>
</dbReference>
<keyword evidence="4" id="KW-1185">Reference proteome</keyword>
<dbReference type="RefSeq" id="WP_120540319.1">
    <property type="nucleotide sequence ID" value="NZ_RAVZ01000046.1"/>
</dbReference>